<name>A0A8H7UBV9_MORIS</name>
<feature type="compositionally biased region" description="Low complexity" evidence="1">
    <location>
        <begin position="320"/>
        <end position="339"/>
    </location>
</feature>
<feature type="region of interest" description="Disordered" evidence="1">
    <location>
        <begin position="111"/>
        <end position="135"/>
    </location>
</feature>
<feature type="compositionally biased region" description="Polar residues" evidence="1">
    <location>
        <begin position="392"/>
        <end position="408"/>
    </location>
</feature>
<evidence type="ECO:0000313" key="3">
    <source>
        <dbReference type="EMBL" id="KAG2177215.1"/>
    </source>
</evidence>
<keyword evidence="4" id="KW-1185">Reference proteome</keyword>
<sequence>MVNNEPDLLNIFGVIAAAEETKPAAPDTSTTKVEPKTTTTPKPVVKTTTTAAPPPAPTTHTTPKPSTSVPPASSTHSSVVSSSVASSSVPVSSSSSIISSSVAPATSITFVTPTTSSSSPLPTTNAAASTHSSSSNTNLIGPVVGAVAGAAVLLGVGILLYRRRRGKREQNDADRTFSDYLAGSEAMHGSGKGNWDQTYNARNSTNMRSPASIAAGIHQQPSPRMMPAVGGLTAGAIAASQQNWSTSSHQSPDNTLVGSPQMSQMYPGGNYGHYDYNGYYNQQPEYPHGQGYYEYSADPYQYPGNYQPYFDPESEQYVYPPSGSEAPAPLSSASPTQAPNTYDQQPQQSQTDYRTSPLPAPPRSAHSIRSSVDEPRFPTYGPASQAAHIPEPTSSAVHKPDSSTAGQN</sequence>
<feature type="transmembrane region" description="Helical" evidence="2">
    <location>
        <begin position="139"/>
        <end position="161"/>
    </location>
</feature>
<dbReference type="OrthoDB" id="2437185at2759"/>
<keyword evidence="2" id="KW-0812">Transmembrane</keyword>
<protein>
    <submittedName>
        <fullName evidence="3">Uncharacterized protein</fullName>
    </submittedName>
</protein>
<feature type="compositionally biased region" description="Polar residues" evidence="1">
    <location>
        <begin position="340"/>
        <end position="354"/>
    </location>
</feature>
<accession>A0A8H7UBV9</accession>
<evidence type="ECO:0000256" key="2">
    <source>
        <dbReference type="SAM" id="Phobius"/>
    </source>
</evidence>
<dbReference type="AlphaFoldDB" id="A0A8H7UBV9"/>
<feature type="compositionally biased region" description="Low complexity" evidence="1">
    <location>
        <begin position="58"/>
        <end position="78"/>
    </location>
</feature>
<gene>
    <name evidence="3" type="ORF">INT43_007872</name>
</gene>
<keyword evidence="2" id="KW-1133">Transmembrane helix</keyword>
<dbReference type="EMBL" id="JAEPQZ010000009">
    <property type="protein sequence ID" value="KAG2177215.1"/>
    <property type="molecule type" value="Genomic_DNA"/>
</dbReference>
<evidence type="ECO:0000256" key="1">
    <source>
        <dbReference type="SAM" id="MobiDB-lite"/>
    </source>
</evidence>
<organism evidence="3 4">
    <name type="scientific">Mortierella isabellina</name>
    <name type="common">Filamentous fungus</name>
    <name type="synonym">Umbelopsis isabellina</name>
    <dbReference type="NCBI Taxonomy" id="91625"/>
    <lineage>
        <taxon>Eukaryota</taxon>
        <taxon>Fungi</taxon>
        <taxon>Fungi incertae sedis</taxon>
        <taxon>Mucoromycota</taxon>
        <taxon>Mucoromycotina</taxon>
        <taxon>Umbelopsidomycetes</taxon>
        <taxon>Umbelopsidales</taxon>
        <taxon>Umbelopsidaceae</taxon>
        <taxon>Umbelopsis</taxon>
    </lineage>
</organism>
<feature type="region of interest" description="Disordered" evidence="1">
    <location>
        <begin position="22"/>
        <end position="78"/>
    </location>
</feature>
<feature type="region of interest" description="Disordered" evidence="1">
    <location>
        <begin position="303"/>
        <end position="408"/>
    </location>
</feature>
<comment type="caution">
    <text evidence="3">The sequence shown here is derived from an EMBL/GenBank/DDBJ whole genome shotgun (WGS) entry which is preliminary data.</text>
</comment>
<reference evidence="3" key="1">
    <citation type="submission" date="2020-12" db="EMBL/GenBank/DDBJ databases">
        <title>Metabolic potential, ecology and presence of endohyphal bacteria is reflected in genomic diversity of Mucoromycotina.</title>
        <authorList>
            <person name="Muszewska A."/>
            <person name="Okrasinska A."/>
            <person name="Steczkiewicz K."/>
            <person name="Drgas O."/>
            <person name="Orlowska M."/>
            <person name="Perlinska-Lenart U."/>
            <person name="Aleksandrzak-Piekarczyk T."/>
            <person name="Szatraj K."/>
            <person name="Zielenkiewicz U."/>
            <person name="Pilsyk S."/>
            <person name="Malc E."/>
            <person name="Mieczkowski P."/>
            <person name="Kruszewska J.S."/>
            <person name="Biernat P."/>
            <person name="Pawlowska J."/>
        </authorList>
    </citation>
    <scope>NUCLEOTIDE SEQUENCE</scope>
    <source>
        <strain evidence="3">WA0000067209</strain>
    </source>
</reference>
<proteinExistence type="predicted"/>
<feature type="compositionally biased region" description="Low complexity" evidence="1">
    <location>
        <begin position="28"/>
        <end position="51"/>
    </location>
</feature>
<keyword evidence="2" id="KW-0472">Membrane</keyword>
<feature type="region of interest" description="Disordered" evidence="1">
    <location>
        <begin position="240"/>
        <end position="263"/>
    </location>
</feature>
<dbReference type="Proteomes" id="UP000654370">
    <property type="component" value="Unassembled WGS sequence"/>
</dbReference>
<evidence type="ECO:0000313" key="4">
    <source>
        <dbReference type="Proteomes" id="UP000654370"/>
    </source>
</evidence>